<evidence type="ECO:0000256" key="12">
    <source>
        <dbReference type="ARBA" id="ARBA00023286"/>
    </source>
</evidence>
<comment type="subunit">
    <text evidence="3">May form heteromers.</text>
</comment>
<keyword evidence="10" id="KW-0675">Receptor</keyword>
<keyword evidence="7 17" id="KW-1133">Transmembrane helix</keyword>
<evidence type="ECO:0000256" key="14">
    <source>
        <dbReference type="ARBA" id="ARBA00049638"/>
    </source>
</evidence>
<dbReference type="Proteomes" id="UP000230069">
    <property type="component" value="Unassembled WGS sequence"/>
</dbReference>
<evidence type="ECO:0000256" key="1">
    <source>
        <dbReference type="ARBA" id="ARBA00004141"/>
    </source>
</evidence>
<dbReference type="EMBL" id="KZ305085">
    <property type="protein sequence ID" value="PIA28575.1"/>
    <property type="molecule type" value="Genomic_DNA"/>
</dbReference>
<dbReference type="CDD" id="cd19990">
    <property type="entry name" value="PBP1_GABAb_receptor_plant"/>
    <property type="match status" value="1"/>
</dbReference>
<keyword evidence="9 17" id="KW-0472">Membrane</keyword>
<dbReference type="GO" id="GO:0016020">
    <property type="term" value="C:membrane"/>
    <property type="evidence" value="ECO:0007669"/>
    <property type="project" value="UniProtKB-SubCell"/>
</dbReference>
<dbReference type="PRINTS" id="PR00248">
    <property type="entry name" value="GPCRMGR"/>
</dbReference>
<evidence type="ECO:0000313" key="19">
    <source>
        <dbReference type="EMBL" id="PIA28575.1"/>
    </source>
</evidence>
<name>A0A2G5CBD1_AQUCA</name>
<evidence type="ECO:0000256" key="16">
    <source>
        <dbReference type="SAM" id="MobiDB-lite"/>
    </source>
</evidence>
<evidence type="ECO:0000256" key="17">
    <source>
        <dbReference type="SAM" id="Phobius"/>
    </source>
</evidence>
<dbReference type="InterPro" id="IPR028082">
    <property type="entry name" value="Peripla_BP_I"/>
</dbReference>
<feature type="transmembrane region" description="Helical" evidence="17">
    <location>
        <begin position="767"/>
        <end position="789"/>
    </location>
</feature>
<evidence type="ECO:0000256" key="5">
    <source>
        <dbReference type="ARBA" id="ARBA00022692"/>
    </source>
</evidence>
<dbReference type="Gene3D" id="3.40.50.2300">
    <property type="match status" value="2"/>
</dbReference>
<reference evidence="19 20" key="1">
    <citation type="submission" date="2017-09" db="EMBL/GenBank/DDBJ databases">
        <title>WGS assembly of Aquilegia coerulea Goldsmith.</title>
        <authorList>
            <person name="Hodges S."/>
            <person name="Kramer E."/>
            <person name="Nordborg M."/>
            <person name="Tomkins J."/>
            <person name="Borevitz J."/>
            <person name="Derieg N."/>
            <person name="Yan J."/>
            <person name="Mihaltcheva S."/>
            <person name="Hayes R.D."/>
            <person name="Rokhsar D."/>
        </authorList>
    </citation>
    <scope>NUCLEOTIDE SEQUENCE [LARGE SCALE GENOMIC DNA]</scope>
    <source>
        <strain evidence="20">cv. Goldsmith</strain>
    </source>
</reference>
<comment type="subcellular location">
    <subcellularLocation>
        <location evidence="1">Membrane</location>
        <topology evidence="1">Multi-pass membrane protein</topology>
    </subcellularLocation>
</comment>
<dbReference type="SMART" id="SM00079">
    <property type="entry name" value="PBPe"/>
    <property type="match status" value="1"/>
</dbReference>
<evidence type="ECO:0000256" key="2">
    <source>
        <dbReference type="ARBA" id="ARBA00008685"/>
    </source>
</evidence>
<dbReference type="Gene3D" id="3.40.190.10">
    <property type="entry name" value="Periplasmic binding protein-like II"/>
    <property type="match status" value="2"/>
</dbReference>
<sequence>TGAHGGADITEPTQFHVGVILDLDSWNGKMSNNCISIAAQDFYAVNVHYRTRLVLHTEDSKDVASAVLKAVDMLEDVKIQMIVGPQTSAQAEIIAGLGNKSHVPVVSFSATSPSLSKSPVPYFIRMAQNDTYQLEAIASLIRAFAWKEVVLLYEETDYGNGIIPYLIDTFQTMDVRVPYRSSIHPNATDAHILKELDNLSTMPTRVFIVHMLSPLGPRFFPLVKEAGLMTEGNAWIITEGFTNILGSMEDSVQDSMLGVLGIKPYIPLSERLRKFKVQMKKYEQEGETLDNLNIFCLHAYDTIWALAMAVERVATKHRFQKPKEYQNNNDFPLGIFEMGPQLLEEISKSNFKGLSGEIRLVNGQLQPPVFQIINVEQKERKVGFWIPTVGISQLPYVKTAKHLKLIIWPGETTTVPSGKKLKIGYPVKQTFTEFVKVEVNHSSNGTYVTGYCIDGFNTVMEALPKAIPYDFVPFQKGNGEKGSSSYDDLVYEVFLQKYDVAVGDITITSNRSLYVEFSHPHTTGGVEMVIPIKYDKRNKLLSIFEPFSTSVWLSYFAMLAITIFVIWSFEHVKIPVDQSVKKVSKLVVLTFVIASFILFGLFMQALGKGLLDNHHFTTRDAKDLVKRGDFVGYQKGSSVKTILIKDLKFKESKLKAYNSVEEYDEALDKGSQNGGVAAIFDEIPYIKLFMNKYCGKYTRVGDPIRMEGFGYAFPRGSSLVPDISRAILSVLELQGEKMVKIENTWLGSECTCPDPTNSSPNTITLDIIWGLFVIFLIFMFCLYMMFWLAHVKRKSENWFWRGLRYIFQIDQKPTKTSGTEDNSQPDSLNVVKQSNNSGTEDGTATAATEGETSETLPPSPETLPSSPPPLLQVTISE</sequence>
<feature type="compositionally biased region" description="Polar residues" evidence="16">
    <location>
        <begin position="814"/>
        <end position="836"/>
    </location>
</feature>
<dbReference type="OrthoDB" id="1923645at2759"/>
<evidence type="ECO:0000256" key="7">
    <source>
        <dbReference type="ARBA" id="ARBA00022989"/>
    </source>
</evidence>
<proteinExistence type="inferred from homology"/>
<keyword evidence="8" id="KW-0406">Ion transport</keyword>
<dbReference type="Pfam" id="PF01094">
    <property type="entry name" value="ANF_receptor"/>
    <property type="match status" value="1"/>
</dbReference>
<evidence type="ECO:0000256" key="9">
    <source>
        <dbReference type="ARBA" id="ARBA00023136"/>
    </source>
</evidence>
<evidence type="ECO:0000256" key="8">
    <source>
        <dbReference type="ARBA" id="ARBA00023065"/>
    </source>
</evidence>
<evidence type="ECO:0000256" key="11">
    <source>
        <dbReference type="ARBA" id="ARBA00023180"/>
    </source>
</evidence>
<evidence type="ECO:0000313" key="20">
    <source>
        <dbReference type="Proteomes" id="UP000230069"/>
    </source>
</evidence>
<dbReference type="SUPFAM" id="SSF53822">
    <property type="entry name" value="Periplasmic binding protein-like I"/>
    <property type="match status" value="1"/>
</dbReference>
<keyword evidence="4" id="KW-0813">Transport</keyword>
<dbReference type="InterPro" id="IPR000337">
    <property type="entry name" value="GPCR_3"/>
</dbReference>
<dbReference type="PANTHER" id="PTHR34836:SF1">
    <property type="entry name" value="OS09G0428600 PROTEIN"/>
    <property type="match status" value="1"/>
</dbReference>
<dbReference type="FunFam" id="3.40.190.10:FF:000103">
    <property type="entry name" value="Glutamate receptor"/>
    <property type="match status" value="1"/>
</dbReference>
<accession>A0A2G5CBD1</accession>
<feature type="domain" description="Ionotropic glutamate receptor C-terminal" evidence="18">
    <location>
        <begin position="420"/>
        <end position="748"/>
    </location>
</feature>
<evidence type="ECO:0000256" key="4">
    <source>
        <dbReference type="ARBA" id="ARBA00022448"/>
    </source>
</evidence>
<keyword evidence="13" id="KW-0407">Ion channel</keyword>
<organism evidence="19 20">
    <name type="scientific">Aquilegia coerulea</name>
    <name type="common">Rocky mountain columbine</name>
    <dbReference type="NCBI Taxonomy" id="218851"/>
    <lineage>
        <taxon>Eukaryota</taxon>
        <taxon>Viridiplantae</taxon>
        <taxon>Streptophyta</taxon>
        <taxon>Embryophyta</taxon>
        <taxon>Tracheophyta</taxon>
        <taxon>Spermatophyta</taxon>
        <taxon>Magnoliopsida</taxon>
        <taxon>Ranunculales</taxon>
        <taxon>Ranunculaceae</taxon>
        <taxon>Thalictroideae</taxon>
        <taxon>Aquilegia</taxon>
    </lineage>
</organism>
<dbReference type="InterPro" id="IPR019594">
    <property type="entry name" value="Glu/Gly-bd"/>
</dbReference>
<comment type="similarity">
    <text evidence="2">Belongs to the glutamate-gated ion channel (TC 1.A.10.1) family.</text>
</comment>
<dbReference type="PANTHER" id="PTHR34836">
    <property type="entry name" value="OS06G0188250 PROTEIN"/>
    <property type="match status" value="1"/>
</dbReference>
<feature type="region of interest" description="Disordered" evidence="16">
    <location>
        <begin position="813"/>
        <end position="877"/>
    </location>
</feature>
<feature type="disulfide bond" evidence="15">
    <location>
        <begin position="694"/>
        <end position="750"/>
    </location>
</feature>
<keyword evidence="5 17" id="KW-0812">Transmembrane</keyword>
<evidence type="ECO:0000256" key="10">
    <source>
        <dbReference type="ARBA" id="ARBA00023170"/>
    </source>
</evidence>
<feature type="non-terminal residue" evidence="19">
    <location>
        <position position="1"/>
    </location>
</feature>
<dbReference type="InterPro" id="IPR017103">
    <property type="entry name" value="Iontropic_Glu_rcpt_pln"/>
</dbReference>
<gene>
    <name evidence="19" type="ORF">AQUCO_06800022v1</name>
</gene>
<feature type="transmembrane region" description="Helical" evidence="17">
    <location>
        <begin position="586"/>
        <end position="606"/>
    </location>
</feature>
<evidence type="ECO:0000256" key="13">
    <source>
        <dbReference type="ARBA" id="ARBA00023303"/>
    </source>
</evidence>
<evidence type="ECO:0000256" key="6">
    <source>
        <dbReference type="ARBA" id="ARBA00022729"/>
    </source>
</evidence>
<dbReference type="Pfam" id="PF10613">
    <property type="entry name" value="Lig_chan-Glu_bd"/>
    <property type="match status" value="1"/>
</dbReference>
<dbReference type="CDD" id="cd13686">
    <property type="entry name" value="GluR_Plant"/>
    <property type="match status" value="1"/>
</dbReference>
<dbReference type="STRING" id="218851.A0A2G5CBD1"/>
<keyword evidence="20" id="KW-1185">Reference proteome</keyword>
<evidence type="ECO:0000259" key="18">
    <source>
        <dbReference type="SMART" id="SM00079"/>
    </source>
</evidence>
<dbReference type="SUPFAM" id="SSF53850">
    <property type="entry name" value="Periplasmic binding protein-like II"/>
    <property type="match status" value="1"/>
</dbReference>
<dbReference type="AlphaFoldDB" id="A0A2G5CBD1"/>
<comment type="function">
    <text evidence="14">Glutamate-gated receptor that probably acts as a non-selective cation channel. May be involved in light-signal transduction and calcium homeostasis via the regulation of calcium influx into cells.</text>
</comment>
<feature type="compositionally biased region" description="Low complexity" evidence="16">
    <location>
        <begin position="837"/>
        <end position="856"/>
    </location>
</feature>
<evidence type="ECO:0000256" key="3">
    <source>
        <dbReference type="ARBA" id="ARBA00011095"/>
    </source>
</evidence>
<evidence type="ECO:0000256" key="15">
    <source>
        <dbReference type="PIRSR" id="PIRSR037090-50"/>
    </source>
</evidence>
<dbReference type="GO" id="GO:0004930">
    <property type="term" value="F:G protein-coupled receptor activity"/>
    <property type="evidence" value="ECO:0007669"/>
    <property type="project" value="InterPro"/>
</dbReference>
<dbReference type="InterPro" id="IPR001320">
    <property type="entry name" value="Iontro_rcpt_C"/>
</dbReference>
<dbReference type="InParanoid" id="A0A2G5CBD1"/>
<feature type="transmembrane region" description="Helical" evidence="17">
    <location>
        <begin position="552"/>
        <end position="574"/>
    </location>
</feature>
<dbReference type="InterPro" id="IPR015683">
    <property type="entry name" value="Ionotropic_Glu_rcpt"/>
</dbReference>
<dbReference type="PIRSF" id="PIRSF037090">
    <property type="entry name" value="Iontro_Glu-like_rcpt_pln"/>
    <property type="match status" value="1"/>
</dbReference>
<keyword evidence="12" id="KW-1071">Ligand-gated ion channel</keyword>
<dbReference type="InterPro" id="IPR001828">
    <property type="entry name" value="ANF_lig-bd_rcpt"/>
</dbReference>
<dbReference type="GO" id="GO:0015276">
    <property type="term" value="F:ligand-gated monoatomic ion channel activity"/>
    <property type="evidence" value="ECO:0007669"/>
    <property type="project" value="InterPro"/>
</dbReference>
<keyword evidence="6" id="KW-0732">Signal</keyword>
<feature type="compositionally biased region" description="Pro residues" evidence="16">
    <location>
        <begin position="857"/>
        <end position="870"/>
    </location>
</feature>
<keyword evidence="15" id="KW-1015">Disulfide bond</keyword>
<dbReference type="InterPro" id="IPR044440">
    <property type="entry name" value="GABAb_receptor_plant_PBP1"/>
</dbReference>
<dbReference type="FunFam" id="3.40.50.2300:FF:000081">
    <property type="entry name" value="Glutamate receptor"/>
    <property type="match status" value="1"/>
</dbReference>
<protein>
    <recommendedName>
        <fullName evidence="18">Ionotropic glutamate receptor C-terminal domain-containing protein</fullName>
    </recommendedName>
</protein>
<keyword evidence="11" id="KW-0325">Glycoprotein</keyword>